<accession>A0A1N6LGS6</accession>
<evidence type="ECO:0000313" key="3">
    <source>
        <dbReference type="Proteomes" id="UP000185151"/>
    </source>
</evidence>
<dbReference type="PANTHER" id="PTHR45947">
    <property type="entry name" value="SULFOQUINOVOSYL TRANSFERASE SQD2"/>
    <property type="match status" value="1"/>
</dbReference>
<feature type="domain" description="Glycosyl transferase family 1" evidence="1">
    <location>
        <begin position="257"/>
        <end position="341"/>
    </location>
</feature>
<gene>
    <name evidence="2" type="ORF">SAMN05444165_7181</name>
</gene>
<dbReference type="PANTHER" id="PTHR45947:SF3">
    <property type="entry name" value="SULFOQUINOVOSYL TRANSFERASE SQD2"/>
    <property type="match status" value="1"/>
</dbReference>
<sequence>MKIAVRPLLSGASPAIDPFNPGDKIRAISPMTNTFKSSPEPVIHLVNGFQNPYGGSEQETLHLARLLNTRSEVKLWSSSSRSSPELVEQFGIKTLGLAPGHRPNGGTYVFVGSHWRHRTWPYLGPVPQRLIYVYNTFHPKILTLTSTHPKLLRWPETEYVFISEFQKRQVGVDGVVHPSPIDIEQFKPGLPATRSRPVVGRMSRDTADKHDDEDLVLYREWSAQGVDVRLQGATTLAGALGDQPNIELFPEGATPAADFMRSLDVFYYRTGSHVETFGRVVFEAMACALPVVCHRRGGYADWIRHGENGFIFDTTEQARQIVATLLADPALRASVGQRARETVESMYSAAALDQRAQFFTAQESSAVRPYRNQGEEALVANR</sequence>
<proteinExistence type="predicted"/>
<keyword evidence="3" id="KW-1185">Reference proteome</keyword>
<reference evidence="2 3" key="1">
    <citation type="submission" date="2016-11" db="EMBL/GenBank/DDBJ databases">
        <authorList>
            <person name="Jaros S."/>
            <person name="Januszkiewicz K."/>
            <person name="Wedrychowicz H."/>
        </authorList>
    </citation>
    <scope>NUCLEOTIDE SEQUENCE [LARGE SCALE GENOMIC DNA]</scope>
    <source>
        <strain evidence="2 3">GAS95</strain>
    </source>
</reference>
<organism evidence="2 3">
    <name type="scientific">Paraburkholderia phenazinium</name>
    <dbReference type="NCBI Taxonomy" id="60549"/>
    <lineage>
        <taxon>Bacteria</taxon>
        <taxon>Pseudomonadati</taxon>
        <taxon>Pseudomonadota</taxon>
        <taxon>Betaproteobacteria</taxon>
        <taxon>Burkholderiales</taxon>
        <taxon>Burkholderiaceae</taxon>
        <taxon>Paraburkholderia</taxon>
    </lineage>
</organism>
<evidence type="ECO:0000259" key="1">
    <source>
        <dbReference type="Pfam" id="PF00534"/>
    </source>
</evidence>
<keyword evidence="2" id="KW-0808">Transferase</keyword>
<dbReference type="SUPFAM" id="SSF53756">
    <property type="entry name" value="UDP-Glycosyltransferase/glycogen phosphorylase"/>
    <property type="match status" value="1"/>
</dbReference>
<dbReference type="AlphaFoldDB" id="A0A1N6LGS6"/>
<dbReference type="Pfam" id="PF00534">
    <property type="entry name" value="Glycos_transf_1"/>
    <property type="match status" value="1"/>
</dbReference>
<evidence type="ECO:0000313" key="2">
    <source>
        <dbReference type="EMBL" id="SIO67876.1"/>
    </source>
</evidence>
<dbReference type="Gene3D" id="3.40.50.2000">
    <property type="entry name" value="Glycogen Phosphorylase B"/>
    <property type="match status" value="1"/>
</dbReference>
<dbReference type="GO" id="GO:0016757">
    <property type="term" value="F:glycosyltransferase activity"/>
    <property type="evidence" value="ECO:0007669"/>
    <property type="project" value="InterPro"/>
</dbReference>
<dbReference type="Proteomes" id="UP000185151">
    <property type="component" value="Unassembled WGS sequence"/>
</dbReference>
<protein>
    <submittedName>
        <fullName evidence="2">Glycosyl transferases group 1</fullName>
    </submittedName>
</protein>
<dbReference type="InterPro" id="IPR050194">
    <property type="entry name" value="Glycosyltransferase_grp1"/>
</dbReference>
<dbReference type="CDD" id="cd03801">
    <property type="entry name" value="GT4_PimA-like"/>
    <property type="match status" value="1"/>
</dbReference>
<name>A0A1N6LGS6_9BURK</name>
<dbReference type="InterPro" id="IPR001296">
    <property type="entry name" value="Glyco_trans_1"/>
</dbReference>
<dbReference type="EMBL" id="FSRU01000003">
    <property type="protein sequence ID" value="SIO67876.1"/>
    <property type="molecule type" value="Genomic_DNA"/>
</dbReference>